<evidence type="ECO:0000313" key="3">
    <source>
        <dbReference type="EMBL" id="KAF2495226.1"/>
    </source>
</evidence>
<feature type="region of interest" description="Disordered" evidence="1">
    <location>
        <begin position="187"/>
        <end position="208"/>
    </location>
</feature>
<feature type="compositionally biased region" description="Basic and acidic residues" evidence="1">
    <location>
        <begin position="84"/>
        <end position="101"/>
    </location>
</feature>
<name>A0A6A6QST7_9PEZI</name>
<feature type="compositionally biased region" description="Low complexity" evidence="1">
    <location>
        <begin position="130"/>
        <end position="165"/>
    </location>
</feature>
<evidence type="ECO:0000259" key="2">
    <source>
        <dbReference type="PROSITE" id="PS50172"/>
    </source>
</evidence>
<dbReference type="SUPFAM" id="SSF52113">
    <property type="entry name" value="BRCT domain"/>
    <property type="match status" value="1"/>
</dbReference>
<reference evidence="3" key="1">
    <citation type="journal article" date="2020" name="Stud. Mycol.">
        <title>101 Dothideomycetes genomes: a test case for predicting lifestyles and emergence of pathogens.</title>
        <authorList>
            <person name="Haridas S."/>
            <person name="Albert R."/>
            <person name="Binder M."/>
            <person name="Bloem J."/>
            <person name="Labutti K."/>
            <person name="Salamov A."/>
            <person name="Andreopoulos B."/>
            <person name="Baker S."/>
            <person name="Barry K."/>
            <person name="Bills G."/>
            <person name="Bluhm B."/>
            <person name="Cannon C."/>
            <person name="Castanera R."/>
            <person name="Culley D."/>
            <person name="Daum C."/>
            <person name="Ezra D."/>
            <person name="Gonzalez J."/>
            <person name="Henrissat B."/>
            <person name="Kuo A."/>
            <person name="Liang C."/>
            <person name="Lipzen A."/>
            <person name="Lutzoni F."/>
            <person name="Magnuson J."/>
            <person name="Mondo S."/>
            <person name="Nolan M."/>
            <person name="Ohm R."/>
            <person name="Pangilinan J."/>
            <person name="Park H.-J."/>
            <person name="Ramirez L."/>
            <person name="Alfaro M."/>
            <person name="Sun H."/>
            <person name="Tritt A."/>
            <person name="Yoshinaga Y."/>
            <person name="Zwiers L.-H."/>
            <person name="Turgeon B."/>
            <person name="Goodwin S."/>
            <person name="Spatafora J."/>
            <person name="Crous P."/>
            <person name="Grigoriev I."/>
        </authorList>
    </citation>
    <scope>NUCLEOTIDE SEQUENCE</scope>
    <source>
        <strain evidence="3">CBS 269.34</strain>
    </source>
</reference>
<feature type="compositionally biased region" description="Basic and acidic residues" evidence="1">
    <location>
        <begin position="284"/>
        <end position="297"/>
    </location>
</feature>
<feature type="domain" description="BRCT" evidence="2">
    <location>
        <begin position="307"/>
        <end position="412"/>
    </location>
</feature>
<dbReference type="InterPro" id="IPR036420">
    <property type="entry name" value="BRCT_dom_sf"/>
</dbReference>
<dbReference type="PROSITE" id="PS50172">
    <property type="entry name" value="BRCT"/>
    <property type="match status" value="1"/>
</dbReference>
<organism evidence="3 4">
    <name type="scientific">Lophium mytilinum</name>
    <dbReference type="NCBI Taxonomy" id="390894"/>
    <lineage>
        <taxon>Eukaryota</taxon>
        <taxon>Fungi</taxon>
        <taxon>Dikarya</taxon>
        <taxon>Ascomycota</taxon>
        <taxon>Pezizomycotina</taxon>
        <taxon>Dothideomycetes</taxon>
        <taxon>Pleosporomycetidae</taxon>
        <taxon>Mytilinidiales</taxon>
        <taxon>Mytilinidiaceae</taxon>
        <taxon>Lophium</taxon>
    </lineage>
</organism>
<dbReference type="AlphaFoldDB" id="A0A6A6QST7"/>
<feature type="region of interest" description="Disordered" evidence="1">
    <location>
        <begin position="252"/>
        <end position="271"/>
    </location>
</feature>
<feature type="compositionally biased region" description="Basic and acidic residues" evidence="1">
    <location>
        <begin position="32"/>
        <end position="74"/>
    </location>
</feature>
<proteinExistence type="predicted"/>
<keyword evidence="4" id="KW-1185">Reference proteome</keyword>
<dbReference type="Pfam" id="PF16589">
    <property type="entry name" value="BRCT_2"/>
    <property type="match status" value="1"/>
</dbReference>
<dbReference type="EMBL" id="MU004189">
    <property type="protein sequence ID" value="KAF2495226.1"/>
    <property type="molecule type" value="Genomic_DNA"/>
</dbReference>
<protein>
    <recommendedName>
        <fullName evidence="2">BRCT domain-containing protein</fullName>
    </recommendedName>
</protein>
<dbReference type="OrthoDB" id="427711at2759"/>
<feature type="compositionally biased region" description="Low complexity" evidence="1">
    <location>
        <begin position="110"/>
        <end position="120"/>
    </location>
</feature>
<feature type="region of interest" description="Disordered" evidence="1">
    <location>
        <begin position="284"/>
        <end position="306"/>
    </location>
</feature>
<dbReference type="InterPro" id="IPR001357">
    <property type="entry name" value="BRCT_dom"/>
</dbReference>
<dbReference type="Proteomes" id="UP000799750">
    <property type="component" value="Unassembled WGS sequence"/>
</dbReference>
<evidence type="ECO:0000256" key="1">
    <source>
        <dbReference type="SAM" id="MobiDB-lite"/>
    </source>
</evidence>
<accession>A0A6A6QST7</accession>
<sequence>MRGQGGEDNRVVDAALKRKRVQGPETAGTRGEGTKRMRVRDVGVSVEGHDEHMITAKEKADTRRNWDAEEDSRFDPPPSGQELSDSKNERAVLDRRRDRSNSKTTAFGRTTSSSTHTATTLPPNDGPNISTRSRPIPTPTSSKSTSVFTSAPTNTNISTTFTTPMDTTQPVTRAALPTRKIFDAWNSSSTGHQRAENRLGGSTDWRHSRQKKLSAQFTSGMHGGRRIADTVGAGSFTFGKDGRKANGGWEAGASGLRGAGQSDVKSWLTQERKRDTKSVVLLDKQTDDGNRGTREEDPNTNTIPDPQLPQIFTSLTFYINGSTAPLVSDHKLKRLLASHGAALAQGLARRSVTHVVLGTENARGGVGGGLAGTKIQKEVARTGGKAVRFVGVEWVLESIKAGRRLPESRFEGLKLAPEGQGSVLEAFRVREGG</sequence>
<evidence type="ECO:0000313" key="4">
    <source>
        <dbReference type="Proteomes" id="UP000799750"/>
    </source>
</evidence>
<dbReference type="Gene3D" id="3.40.50.10190">
    <property type="entry name" value="BRCT domain"/>
    <property type="match status" value="1"/>
</dbReference>
<feature type="compositionally biased region" description="Basic and acidic residues" evidence="1">
    <location>
        <begin position="1"/>
        <end position="11"/>
    </location>
</feature>
<feature type="region of interest" description="Disordered" evidence="1">
    <location>
        <begin position="1"/>
        <end position="165"/>
    </location>
</feature>
<gene>
    <name evidence="3" type="ORF">BU16DRAFT_384413</name>
</gene>